<organism evidence="2 3">
    <name type="scientific">Sulfurisoma sediminicola</name>
    <dbReference type="NCBI Taxonomy" id="1381557"/>
    <lineage>
        <taxon>Bacteria</taxon>
        <taxon>Pseudomonadati</taxon>
        <taxon>Pseudomonadota</taxon>
        <taxon>Betaproteobacteria</taxon>
        <taxon>Nitrosomonadales</taxon>
        <taxon>Sterolibacteriaceae</taxon>
        <taxon>Sulfurisoma</taxon>
    </lineage>
</organism>
<name>A0A497XAT4_9PROT</name>
<feature type="transmembrane region" description="Helical" evidence="1">
    <location>
        <begin position="385"/>
        <end position="402"/>
    </location>
</feature>
<evidence type="ECO:0000313" key="3">
    <source>
        <dbReference type="Proteomes" id="UP000268908"/>
    </source>
</evidence>
<keyword evidence="1" id="KW-0812">Transmembrane</keyword>
<feature type="transmembrane region" description="Helical" evidence="1">
    <location>
        <begin position="422"/>
        <end position="443"/>
    </location>
</feature>
<feature type="transmembrane region" description="Helical" evidence="1">
    <location>
        <begin position="118"/>
        <end position="139"/>
    </location>
</feature>
<protein>
    <recommendedName>
        <fullName evidence="4">4-amino-4-deoxy-L-arabinose transferase-like glycosyltransferase</fullName>
    </recommendedName>
</protein>
<sequence>MHSAARRAYLANGAVLLLAAGLWCISHPYVGMVEHDARVYSLLVAHWLSPEAYARDPFFLFGSQDRYSAFTPLYGLLASRIGLANAALAISALGGVLWVAAAATVARAVLDDRRLQAFALLCCAILSLNYSPNAATFVLNEGFPTARSIALPLGALSLGLAMHGHFRSAVLAALAATALHPLLGIWPLVFVVAHRLADRTILLLVLAAALLPLALNWAGASQMQRMDPAWESIARHSSRDLFVGTAGTARIDAILAWLSLLLWAGRLAAQPVGRWYGLGAVIGASGFLLAQIASYYYPAILIVQAQPWRAMWVAVFLGVFALAQLLGHAWRGPHRIWWAIGGLLLYILTDWAGYALFASCALLHPPLAERTAIIARRIDARARRFAPILLLGLFVAVVPGYVQDLTILGGGIARDFQSGVPLLDGFLLAGGLGVGALFLAWLATSALAPGLLLAGSATLFVFAAAHWDQRRDSYSAWEGREASQAAPLFGGAIRRGEVVLWPDAIPERVWHELGTANYGSSDQAIGGIFSREKTFELLRRRQRLAIASLAESWPLSAAEQSDLLNRYRRLTGERLDEKGNLHESYMRPINLTGPGMLFACEDPALDWVISPRPLAQPVLRPISTGESQGAWLYSCAGLRAVPQAPTFSTKAAG</sequence>
<feature type="transmembrane region" description="Helical" evidence="1">
    <location>
        <begin position="336"/>
        <end position="364"/>
    </location>
</feature>
<evidence type="ECO:0000256" key="1">
    <source>
        <dbReference type="SAM" id="Phobius"/>
    </source>
</evidence>
<evidence type="ECO:0008006" key="4">
    <source>
        <dbReference type="Google" id="ProtNLM"/>
    </source>
</evidence>
<dbReference type="AlphaFoldDB" id="A0A497XAT4"/>
<gene>
    <name evidence="2" type="ORF">DFR35_2307</name>
</gene>
<comment type="caution">
    <text evidence="2">The sequence shown here is derived from an EMBL/GenBank/DDBJ whole genome shotgun (WGS) entry which is preliminary data.</text>
</comment>
<feature type="transmembrane region" description="Helical" evidence="1">
    <location>
        <begin position="275"/>
        <end position="298"/>
    </location>
</feature>
<reference evidence="2 3" key="1">
    <citation type="submission" date="2018-10" db="EMBL/GenBank/DDBJ databases">
        <title>Genomic Encyclopedia of Type Strains, Phase IV (KMG-IV): sequencing the most valuable type-strain genomes for metagenomic binning, comparative biology and taxonomic classification.</title>
        <authorList>
            <person name="Goeker M."/>
        </authorList>
    </citation>
    <scope>NUCLEOTIDE SEQUENCE [LARGE SCALE GENOMIC DNA]</scope>
    <source>
        <strain evidence="2 3">DSM 26916</strain>
    </source>
</reference>
<feature type="transmembrane region" description="Helical" evidence="1">
    <location>
        <begin position="241"/>
        <end position="263"/>
    </location>
</feature>
<keyword evidence="1" id="KW-1133">Transmembrane helix</keyword>
<feature type="transmembrane region" description="Helical" evidence="1">
    <location>
        <begin position="310"/>
        <end position="330"/>
    </location>
</feature>
<dbReference type="EMBL" id="RCCI01000006">
    <property type="protein sequence ID" value="RLJ63677.1"/>
    <property type="molecule type" value="Genomic_DNA"/>
</dbReference>
<feature type="transmembrane region" description="Helical" evidence="1">
    <location>
        <begin position="9"/>
        <end position="30"/>
    </location>
</feature>
<dbReference type="Proteomes" id="UP000268908">
    <property type="component" value="Unassembled WGS sequence"/>
</dbReference>
<keyword evidence="3" id="KW-1185">Reference proteome</keyword>
<keyword evidence="1" id="KW-0472">Membrane</keyword>
<feature type="transmembrane region" description="Helical" evidence="1">
    <location>
        <begin position="201"/>
        <end position="220"/>
    </location>
</feature>
<feature type="transmembrane region" description="Helical" evidence="1">
    <location>
        <begin position="450"/>
        <end position="467"/>
    </location>
</feature>
<feature type="transmembrane region" description="Helical" evidence="1">
    <location>
        <begin position="169"/>
        <end position="189"/>
    </location>
</feature>
<evidence type="ECO:0000313" key="2">
    <source>
        <dbReference type="EMBL" id="RLJ63677.1"/>
    </source>
</evidence>
<proteinExistence type="predicted"/>
<accession>A0A497XAT4</accession>
<feature type="transmembrane region" description="Helical" evidence="1">
    <location>
        <begin position="83"/>
        <end position="106"/>
    </location>
</feature>